<comment type="subcellular location">
    <subcellularLocation>
        <location evidence="1">Cell inner membrane</location>
        <topology evidence="1">Multi-pass membrane protein</topology>
    </subcellularLocation>
</comment>
<dbReference type="Pfam" id="PF04290">
    <property type="entry name" value="DctQ"/>
    <property type="match status" value="1"/>
</dbReference>
<dbReference type="PANTHER" id="PTHR35011">
    <property type="entry name" value="2,3-DIKETO-L-GULONATE TRAP TRANSPORTER SMALL PERMEASE PROTEIN YIAM"/>
    <property type="match status" value="1"/>
</dbReference>
<feature type="transmembrane region" description="Helical" evidence="9">
    <location>
        <begin position="82"/>
        <end position="105"/>
    </location>
</feature>
<keyword evidence="5 9" id="KW-0812">Transmembrane</keyword>
<sequence>MKKKIDKLLGGFLVLLLVILVLAVLWQVFSRYILNAPSSVTEEIARFLLIWVGILGAAYCSGQQDHLAIEILPPRLNETNRVKLRIFINGLIMLFSVLVFIIGGSRLVYLNHILGQSSAALHLPLSYVYTVIPVSGVVILIYKWIEIRNPKNYLT</sequence>
<gene>
    <name evidence="11" type="ORF">SAMN02927921_00715</name>
</gene>
<dbReference type="GO" id="GO:0022857">
    <property type="term" value="F:transmembrane transporter activity"/>
    <property type="evidence" value="ECO:0007669"/>
    <property type="project" value="TreeGrafter"/>
</dbReference>
<name>A0A1K1MT95_9FLAO</name>
<dbReference type="OrthoDB" id="9815614at2"/>
<keyword evidence="12" id="KW-1185">Reference proteome</keyword>
<keyword evidence="3" id="KW-1003">Cell membrane</keyword>
<dbReference type="EMBL" id="FPJE01000003">
    <property type="protein sequence ID" value="SFW25174.1"/>
    <property type="molecule type" value="Genomic_DNA"/>
</dbReference>
<dbReference type="RefSeq" id="WP_072315994.1">
    <property type="nucleotide sequence ID" value="NZ_FPJE01000003.1"/>
</dbReference>
<evidence type="ECO:0000256" key="1">
    <source>
        <dbReference type="ARBA" id="ARBA00004429"/>
    </source>
</evidence>
<evidence type="ECO:0000256" key="2">
    <source>
        <dbReference type="ARBA" id="ARBA00022448"/>
    </source>
</evidence>
<dbReference type="GO" id="GO:0005886">
    <property type="term" value="C:plasma membrane"/>
    <property type="evidence" value="ECO:0007669"/>
    <property type="project" value="UniProtKB-SubCell"/>
</dbReference>
<keyword evidence="6 9" id="KW-1133">Transmembrane helix</keyword>
<dbReference type="PANTHER" id="PTHR35011:SF2">
    <property type="entry name" value="2,3-DIKETO-L-GULONATE TRAP TRANSPORTER SMALL PERMEASE PROTEIN YIAM"/>
    <property type="match status" value="1"/>
</dbReference>
<evidence type="ECO:0000313" key="12">
    <source>
        <dbReference type="Proteomes" id="UP000182248"/>
    </source>
</evidence>
<dbReference type="STRING" id="1150368.SAMN02927921_00715"/>
<evidence type="ECO:0000256" key="9">
    <source>
        <dbReference type="SAM" id="Phobius"/>
    </source>
</evidence>
<evidence type="ECO:0000256" key="6">
    <source>
        <dbReference type="ARBA" id="ARBA00022989"/>
    </source>
</evidence>
<dbReference type="InterPro" id="IPR055348">
    <property type="entry name" value="DctQ"/>
</dbReference>
<keyword evidence="4" id="KW-0997">Cell inner membrane</keyword>
<feature type="transmembrane region" description="Helical" evidence="9">
    <location>
        <begin position="12"/>
        <end position="29"/>
    </location>
</feature>
<accession>A0A1K1MT95</accession>
<dbReference type="InterPro" id="IPR007387">
    <property type="entry name" value="TRAP_DctQ"/>
</dbReference>
<evidence type="ECO:0000313" key="11">
    <source>
        <dbReference type="EMBL" id="SFW25174.1"/>
    </source>
</evidence>
<evidence type="ECO:0000256" key="7">
    <source>
        <dbReference type="ARBA" id="ARBA00023136"/>
    </source>
</evidence>
<evidence type="ECO:0000256" key="3">
    <source>
        <dbReference type="ARBA" id="ARBA00022475"/>
    </source>
</evidence>
<dbReference type="GO" id="GO:0015740">
    <property type="term" value="P:C4-dicarboxylate transport"/>
    <property type="evidence" value="ECO:0007669"/>
    <property type="project" value="TreeGrafter"/>
</dbReference>
<proteinExistence type="inferred from homology"/>
<evidence type="ECO:0000256" key="8">
    <source>
        <dbReference type="ARBA" id="ARBA00038436"/>
    </source>
</evidence>
<keyword evidence="7 9" id="KW-0472">Membrane</keyword>
<keyword evidence="2" id="KW-0813">Transport</keyword>
<comment type="similarity">
    <text evidence="8">Belongs to the TRAP transporter small permease family.</text>
</comment>
<dbReference type="Proteomes" id="UP000182248">
    <property type="component" value="Unassembled WGS sequence"/>
</dbReference>
<evidence type="ECO:0000259" key="10">
    <source>
        <dbReference type="Pfam" id="PF04290"/>
    </source>
</evidence>
<feature type="transmembrane region" description="Helical" evidence="9">
    <location>
        <begin position="44"/>
        <end position="61"/>
    </location>
</feature>
<feature type="domain" description="Tripartite ATP-independent periplasmic transporters DctQ component" evidence="10">
    <location>
        <begin position="20"/>
        <end position="142"/>
    </location>
</feature>
<feature type="transmembrane region" description="Helical" evidence="9">
    <location>
        <begin position="125"/>
        <end position="145"/>
    </location>
</feature>
<reference evidence="11 12" key="1">
    <citation type="submission" date="2016-11" db="EMBL/GenBank/DDBJ databases">
        <authorList>
            <person name="Jaros S."/>
            <person name="Januszkiewicz K."/>
            <person name="Wedrychowicz H."/>
        </authorList>
    </citation>
    <scope>NUCLEOTIDE SEQUENCE [LARGE SCALE GENOMIC DNA]</scope>
    <source>
        <strain evidence="11 12">CGMCC 1.12145</strain>
    </source>
</reference>
<protein>
    <submittedName>
        <fullName evidence="11">TRAP-type C4-dicarboxylate transport system, small permease component</fullName>
    </submittedName>
</protein>
<organism evidence="11 12">
    <name type="scientific">Sinomicrobium oceani</name>
    <dbReference type="NCBI Taxonomy" id="1150368"/>
    <lineage>
        <taxon>Bacteria</taxon>
        <taxon>Pseudomonadati</taxon>
        <taxon>Bacteroidota</taxon>
        <taxon>Flavobacteriia</taxon>
        <taxon>Flavobacteriales</taxon>
        <taxon>Flavobacteriaceae</taxon>
        <taxon>Sinomicrobium</taxon>
    </lineage>
</organism>
<evidence type="ECO:0000256" key="5">
    <source>
        <dbReference type="ARBA" id="ARBA00022692"/>
    </source>
</evidence>
<dbReference type="AlphaFoldDB" id="A0A1K1MT95"/>
<evidence type="ECO:0000256" key="4">
    <source>
        <dbReference type="ARBA" id="ARBA00022519"/>
    </source>
</evidence>